<protein>
    <submittedName>
        <fullName evidence="1">Uncharacterized protein</fullName>
    </submittedName>
</protein>
<name>A0AAD4AGG9_9GAMM</name>
<accession>A0AAD4AGG9</accession>
<reference evidence="1" key="1">
    <citation type="journal article" date="2012" name="J. Bacteriol.">
        <title>Genome sequences of type strains of seven species of the marine bacterium Pseudoalteromonas.</title>
        <authorList>
            <person name="Xie B.B."/>
            <person name="Shu Y.L."/>
            <person name="Qin Q.L."/>
            <person name="Rong J.C."/>
            <person name="Zhang X.Y."/>
            <person name="Chen X.L."/>
            <person name="Shi M."/>
            <person name="He H.L."/>
            <person name="Zhou B.C."/>
            <person name="Zhang Y.Z."/>
        </authorList>
    </citation>
    <scope>NUCLEOTIDE SEQUENCE</scope>
    <source>
        <strain evidence="1">DSM 8771</strain>
    </source>
</reference>
<gene>
    <name evidence="1" type="ORF">PCIT_a3806</name>
</gene>
<dbReference type="AlphaFoldDB" id="A0AAD4AGG9"/>
<proteinExistence type="predicted"/>
<organism evidence="1 2">
    <name type="scientific">Pseudoalteromonas citrea</name>
    <dbReference type="NCBI Taxonomy" id="43655"/>
    <lineage>
        <taxon>Bacteria</taxon>
        <taxon>Pseudomonadati</taxon>
        <taxon>Pseudomonadota</taxon>
        <taxon>Gammaproteobacteria</taxon>
        <taxon>Alteromonadales</taxon>
        <taxon>Pseudoalteromonadaceae</taxon>
        <taxon>Pseudoalteromonas</taxon>
    </lineage>
</organism>
<dbReference type="Proteomes" id="UP000016487">
    <property type="component" value="Unassembled WGS sequence"/>
</dbReference>
<reference evidence="1" key="2">
    <citation type="submission" date="2015-03" db="EMBL/GenBank/DDBJ databases">
        <title>Genome sequence of Pseudoalteromonas citrea.</title>
        <authorList>
            <person name="Xie B.-B."/>
            <person name="Rong J.-C."/>
            <person name="Qin Q.-L."/>
            <person name="Zhang Y.-Z."/>
        </authorList>
    </citation>
    <scope>NUCLEOTIDE SEQUENCE</scope>
    <source>
        <strain evidence="1">DSM 8771</strain>
    </source>
</reference>
<evidence type="ECO:0000313" key="1">
    <source>
        <dbReference type="EMBL" id="KAF7767723.1"/>
    </source>
</evidence>
<evidence type="ECO:0000313" key="2">
    <source>
        <dbReference type="Proteomes" id="UP000016487"/>
    </source>
</evidence>
<dbReference type="EMBL" id="AHBZ03000023">
    <property type="protein sequence ID" value="KAF7767723.1"/>
    <property type="molecule type" value="Genomic_DNA"/>
</dbReference>
<comment type="caution">
    <text evidence="1">The sequence shown here is derived from an EMBL/GenBank/DDBJ whole genome shotgun (WGS) entry which is preliminary data.</text>
</comment>
<sequence length="37" mass="4286">MFAFTPPSKRVITVFKKVYIYHFSLALTEASDELFST</sequence>